<proteinExistence type="inferred from homology"/>
<dbReference type="Gene3D" id="2.120.10.30">
    <property type="entry name" value="TolB, C-terminal domain"/>
    <property type="match status" value="1"/>
</dbReference>
<keyword evidence="1" id="KW-0346">Stress response</keyword>
<dbReference type="CDD" id="cd03141">
    <property type="entry name" value="GATase1_Hsp31_like"/>
    <property type="match status" value="1"/>
</dbReference>
<evidence type="ECO:0000259" key="4">
    <source>
        <dbReference type="Pfam" id="PF01965"/>
    </source>
</evidence>
<dbReference type="PANTHER" id="PTHR48094:SF11">
    <property type="entry name" value="GLUTATHIONE-INDEPENDENT GLYOXALASE HSP31-RELATED"/>
    <property type="match status" value="1"/>
</dbReference>
<dbReference type="RefSeq" id="WP_230843192.1">
    <property type="nucleotide sequence ID" value="NZ_CP063845.1"/>
</dbReference>
<dbReference type="Pfam" id="PF01965">
    <property type="entry name" value="DJ-1_PfpI"/>
    <property type="match status" value="1"/>
</dbReference>
<protein>
    <submittedName>
        <fullName evidence="5">DJ-1/PfpI family protein</fullName>
    </submittedName>
</protein>
<dbReference type="PANTHER" id="PTHR48094">
    <property type="entry name" value="PROTEIN/NUCLEIC ACID DEGLYCASE DJ-1-RELATED"/>
    <property type="match status" value="1"/>
</dbReference>
<evidence type="ECO:0000313" key="5">
    <source>
        <dbReference type="EMBL" id="UFP95954.1"/>
    </source>
</evidence>
<accession>A0ABY3PR03</accession>
<sequence>MMKTILIVTSSHDRFEGPDPRPTGVWLEEFAVPYMEMLARKIGITVASPRGGAMPVDPRSNPTPEQQQQWQAAIEASRATLPLAGMASADFDAIFLPGGHGPMFDLPDNPDLARLLTEFYQAGKIIAAICHGPAGWVGARRPDGTPLVAGVALTSYTASEEVAAELDKQVPFILEDRLRALGAHFIARENKADHIERDGQFITGQNPNSSTSIARAIVAALDKALQPAFAAVPRQRAAAQEIATFPVPTFLENIAIGEGGDLFVTSYDDGRLFRVSPQGGIAQLARLDGNAAGIGFAADGSLLVAGSAGKTQMLYRVGLDGTVECWIEMQEAVFLNGLTHLVGERYLIADSYKSAIWEVDLAARTAALWLSHERLAHAKDPFHPVPMFPGANGLKIHDDTLYVSSTQQQMLLRVPLGVDYSPGELEVFMTNLNLDDFAFDIEGNIFGTTHIYSSVVRISPDRRVSVVAEAEQGLTGSTAVAFGRTAADHRSLYVTTNGGVSFLSADAVQPGRIVRLDVGIAGYRRP</sequence>
<dbReference type="Proteomes" id="UP001054846">
    <property type="component" value="Chromosome"/>
</dbReference>
<organism evidence="5 6">
    <name type="scientific">Gloeobacter morelensis MG652769</name>
    <dbReference type="NCBI Taxonomy" id="2781736"/>
    <lineage>
        <taxon>Bacteria</taxon>
        <taxon>Bacillati</taxon>
        <taxon>Cyanobacteriota</taxon>
        <taxon>Cyanophyceae</taxon>
        <taxon>Gloeobacterales</taxon>
        <taxon>Gloeobacteraceae</taxon>
        <taxon>Gloeobacter</taxon>
        <taxon>Gloeobacter morelensis</taxon>
    </lineage>
</organism>
<gene>
    <name evidence="5" type="ORF">ISF26_06975</name>
</gene>
<dbReference type="Gene3D" id="3.40.50.880">
    <property type="match status" value="1"/>
</dbReference>
<keyword evidence="6" id="KW-1185">Reference proteome</keyword>
<feature type="domain" description="DJ-1/PfpI" evidence="4">
    <location>
        <begin position="77"/>
        <end position="219"/>
    </location>
</feature>
<evidence type="ECO:0000256" key="3">
    <source>
        <dbReference type="ARBA" id="ARBA00038493"/>
    </source>
</evidence>
<evidence type="ECO:0000313" key="6">
    <source>
        <dbReference type="Proteomes" id="UP001054846"/>
    </source>
</evidence>
<dbReference type="EMBL" id="CP063845">
    <property type="protein sequence ID" value="UFP95954.1"/>
    <property type="molecule type" value="Genomic_DNA"/>
</dbReference>
<reference evidence="5 6" key="1">
    <citation type="journal article" date="2021" name="Genome Biol. Evol.">
        <title>Complete Genome Sequencing of a Novel Gloeobacter Species from a Waterfall Cave in Mexico.</title>
        <authorList>
            <person name="Saw J.H."/>
            <person name="Cardona T."/>
            <person name="Montejano G."/>
        </authorList>
    </citation>
    <scope>NUCLEOTIDE SEQUENCE [LARGE SCALE GENOMIC DNA]</scope>
    <source>
        <strain evidence="5">MG652769</strain>
    </source>
</reference>
<comment type="similarity">
    <text evidence="3">Belongs to the peptidase C56 family. HSP31-like subfamily.</text>
</comment>
<dbReference type="SUPFAM" id="SSF52317">
    <property type="entry name" value="Class I glutamine amidotransferase-like"/>
    <property type="match status" value="1"/>
</dbReference>
<dbReference type="InterPro" id="IPR050325">
    <property type="entry name" value="Prot/Nucl_acid_deglycase"/>
</dbReference>
<evidence type="ECO:0000256" key="1">
    <source>
        <dbReference type="ARBA" id="ARBA00023016"/>
    </source>
</evidence>
<evidence type="ECO:0000256" key="2">
    <source>
        <dbReference type="ARBA" id="ARBA00023239"/>
    </source>
</evidence>
<dbReference type="InterPro" id="IPR029062">
    <property type="entry name" value="Class_I_gatase-like"/>
</dbReference>
<keyword evidence="2" id="KW-0456">Lyase</keyword>
<dbReference type="InterPro" id="IPR002818">
    <property type="entry name" value="DJ-1/PfpI"/>
</dbReference>
<dbReference type="SUPFAM" id="SSF63829">
    <property type="entry name" value="Calcium-dependent phosphotriesterase"/>
    <property type="match status" value="1"/>
</dbReference>
<dbReference type="InterPro" id="IPR011042">
    <property type="entry name" value="6-blade_b-propeller_TolB-like"/>
</dbReference>
<name>A0ABY3PR03_9CYAN</name>